<dbReference type="Gene3D" id="3.50.30.20">
    <property type="entry name" value="Carbamoyl-phosphate synthase small subunit, N-terminal domain"/>
    <property type="match status" value="1"/>
</dbReference>
<feature type="binding site" evidence="11">
    <location>
        <position position="221"/>
    </location>
    <ligand>
        <name>L-glutamine</name>
        <dbReference type="ChEBI" id="CHEBI:58359"/>
    </ligand>
</feature>
<proteinExistence type="inferred from homology"/>
<evidence type="ECO:0000256" key="2">
    <source>
        <dbReference type="ARBA" id="ARBA00005077"/>
    </source>
</evidence>
<evidence type="ECO:0000259" key="12">
    <source>
        <dbReference type="SMART" id="SM01097"/>
    </source>
</evidence>
<feature type="binding site" evidence="11">
    <location>
        <position position="247"/>
    </location>
    <ligand>
        <name>L-glutamine</name>
        <dbReference type="ChEBI" id="CHEBI:58359"/>
    </ligand>
</feature>
<dbReference type="GO" id="GO:0006207">
    <property type="term" value="P:'de novo' pyrimidine nucleobase biosynthetic process"/>
    <property type="evidence" value="ECO:0007669"/>
    <property type="project" value="InterPro"/>
</dbReference>
<dbReference type="EC" id="6.3.5.5" evidence="11"/>
<gene>
    <name evidence="11" type="primary">carA</name>
    <name evidence="13" type="ORF">B0H94_10223</name>
</gene>
<feature type="binding site" evidence="11">
    <location>
        <position position="250"/>
    </location>
    <ligand>
        <name>L-glutamine</name>
        <dbReference type="ChEBI" id="CHEBI:58359"/>
    </ligand>
</feature>
<protein>
    <recommendedName>
        <fullName evidence="11">Carbamoyl phosphate synthase small chain</fullName>
        <ecNumber evidence="11">6.3.5.5</ecNumber>
    </recommendedName>
    <alternativeName>
        <fullName evidence="11">Carbamoyl phosphate synthetase glutamine chain</fullName>
    </alternativeName>
</protein>
<dbReference type="PANTHER" id="PTHR43418:SF7">
    <property type="entry name" value="CARBAMOYL-PHOSPHATE SYNTHASE SMALL CHAIN"/>
    <property type="match status" value="1"/>
</dbReference>
<dbReference type="GO" id="GO:0044205">
    <property type="term" value="P:'de novo' UMP biosynthetic process"/>
    <property type="evidence" value="ECO:0007669"/>
    <property type="project" value="UniProtKB-UniRule"/>
</dbReference>
<keyword evidence="11" id="KW-0028">Amino-acid biosynthesis</keyword>
<dbReference type="Proteomes" id="UP000242310">
    <property type="component" value="Unassembled WGS sequence"/>
</dbReference>
<comment type="pathway">
    <text evidence="1 11">Pyrimidine metabolism; UMP biosynthesis via de novo pathway; (S)-dihydroorotate from bicarbonate: step 1/3.</text>
</comment>
<dbReference type="CDD" id="cd01744">
    <property type="entry name" value="GATase1_CPSase"/>
    <property type="match status" value="1"/>
</dbReference>
<feature type="active site" description="Nucleophile" evidence="11">
    <location>
        <position position="246"/>
    </location>
</feature>
<dbReference type="InterPro" id="IPR035686">
    <property type="entry name" value="CPSase_GATase1"/>
</dbReference>
<dbReference type="NCBIfam" id="NF009475">
    <property type="entry name" value="PRK12838.1"/>
    <property type="match status" value="1"/>
</dbReference>
<dbReference type="GO" id="GO:0006526">
    <property type="term" value="P:L-arginine biosynthetic process"/>
    <property type="evidence" value="ECO:0007669"/>
    <property type="project" value="UniProtKB-UniRule"/>
</dbReference>
<dbReference type="SMART" id="SM01097">
    <property type="entry name" value="CPSase_sm_chain"/>
    <property type="match status" value="1"/>
</dbReference>
<comment type="similarity">
    <text evidence="3 11">Belongs to the CarA family.</text>
</comment>
<keyword evidence="14" id="KW-1185">Reference proteome</keyword>
<dbReference type="AlphaFoldDB" id="A0A2P8HWZ8"/>
<dbReference type="InterPro" id="IPR029062">
    <property type="entry name" value="Class_I_gatase-like"/>
</dbReference>
<keyword evidence="7 11" id="KW-0315">Glutamine amidotransferase</keyword>
<dbReference type="PROSITE" id="PS51273">
    <property type="entry name" value="GATASE_TYPE_1"/>
    <property type="match status" value="1"/>
</dbReference>
<evidence type="ECO:0000256" key="8">
    <source>
        <dbReference type="ARBA" id="ARBA00022975"/>
    </source>
</evidence>
<feature type="binding site" evidence="11">
    <location>
        <position position="290"/>
    </location>
    <ligand>
        <name>L-glutamine</name>
        <dbReference type="ChEBI" id="CHEBI:58359"/>
    </ligand>
</feature>
<dbReference type="PRINTS" id="PR00096">
    <property type="entry name" value="GATASE"/>
</dbReference>
<evidence type="ECO:0000256" key="10">
    <source>
        <dbReference type="ARBA" id="ARBA00049285"/>
    </source>
</evidence>
<name>A0A2P8HWZ8_9BACI</name>
<dbReference type="HAMAP" id="MF_01209">
    <property type="entry name" value="CPSase_S_chain"/>
    <property type="match status" value="1"/>
</dbReference>
<dbReference type="SUPFAM" id="SSF52317">
    <property type="entry name" value="Class I glutamine amidotransferase-like"/>
    <property type="match status" value="1"/>
</dbReference>
<evidence type="ECO:0000313" key="13">
    <source>
        <dbReference type="EMBL" id="PSL50749.1"/>
    </source>
</evidence>
<dbReference type="EMBL" id="PYAV01000002">
    <property type="protein sequence ID" value="PSL50749.1"/>
    <property type="molecule type" value="Genomic_DNA"/>
</dbReference>
<dbReference type="NCBIfam" id="TIGR01368">
    <property type="entry name" value="CPSaseIIsmall"/>
    <property type="match status" value="1"/>
</dbReference>
<evidence type="ECO:0000313" key="14">
    <source>
        <dbReference type="Proteomes" id="UP000242310"/>
    </source>
</evidence>
<feature type="active site" evidence="11">
    <location>
        <position position="333"/>
    </location>
</feature>
<feature type="binding site" evidence="11">
    <location>
        <position position="45"/>
    </location>
    <ligand>
        <name>L-glutamine</name>
        <dbReference type="ChEBI" id="CHEBI:58359"/>
    </ligand>
</feature>
<reference evidence="13 14" key="1">
    <citation type="submission" date="2018-03" db="EMBL/GenBank/DDBJ databases">
        <title>Genomic Encyclopedia of Type Strains, Phase III (KMG-III): the genomes of soil and plant-associated and newly described type strains.</title>
        <authorList>
            <person name="Whitman W."/>
        </authorList>
    </citation>
    <scope>NUCLEOTIDE SEQUENCE [LARGE SCALE GENOMIC DNA]</scope>
    <source>
        <strain evidence="13 14">CGMCC 1.07653</strain>
    </source>
</reference>
<organism evidence="13 14">
    <name type="scientific">Salsuginibacillus halophilus</name>
    <dbReference type="NCBI Taxonomy" id="517424"/>
    <lineage>
        <taxon>Bacteria</taxon>
        <taxon>Bacillati</taxon>
        <taxon>Bacillota</taxon>
        <taxon>Bacilli</taxon>
        <taxon>Bacillales</taxon>
        <taxon>Bacillaceae</taxon>
        <taxon>Salsuginibacillus</taxon>
    </lineage>
</organism>
<dbReference type="GO" id="GO:0004088">
    <property type="term" value="F:carbamoyl-phosphate synthase (glutamine-hydrolyzing) activity"/>
    <property type="evidence" value="ECO:0007669"/>
    <property type="project" value="UniProtKB-UniRule"/>
</dbReference>
<feature type="binding site" evidence="11">
    <location>
        <position position="291"/>
    </location>
    <ligand>
        <name>L-glutamine</name>
        <dbReference type="ChEBI" id="CHEBI:58359"/>
    </ligand>
</feature>
<dbReference type="GO" id="GO:0004359">
    <property type="term" value="F:glutaminase activity"/>
    <property type="evidence" value="ECO:0007669"/>
    <property type="project" value="RHEA"/>
</dbReference>
<dbReference type="PRINTS" id="PR00099">
    <property type="entry name" value="CPSGATASE"/>
</dbReference>
<feature type="region of interest" description="CPSase" evidence="11">
    <location>
        <begin position="1"/>
        <end position="170"/>
    </location>
</feature>
<dbReference type="FunFam" id="3.50.30.20:FF:000001">
    <property type="entry name" value="Carbamoyl-phosphate synthase small chain"/>
    <property type="match status" value="1"/>
</dbReference>
<evidence type="ECO:0000256" key="9">
    <source>
        <dbReference type="ARBA" id="ARBA00048816"/>
    </source>
</evidence>
<feature type="domain" description="Carbamoyl-phosphate synthase small subunit N-terminal" evidence="12">
    <location>
        <begin position="1"/>
        <end position="131"/>
    </location>
</feature>
<dbReference type="GO" id="GO:0006541">
    <property type="term" value="P:glutamine metabolic process"/>
    <property type="evidence" value="ECO:0007669"/>
    <property type="project" value="InterPro"/>
</dbReference>
<dbReference type="InterPro" id="IPR006274">
    <property type="entry name" value="CarbamoylP_synth_ssu"/>
</dbReference>
<comment type="catalytic activity">
    <reaction evidence="10 11">
        <text>L-glutamine + H2O = L-glutamate + NH4(+)</text>
        <dbReference type="Rhea" id="RHEA:15889"/>
        <dbReference type="ChEBI" id="CHEBI:15377"/>
        <dbReference type="ChEBI" id="CHEBI:28938"/>
        <dbReference type="ChEBI" id="CHEBI:29985"/>
        <dbReference type="ChEBI" id="CHEBI:58359"/>
    </reaction>
</comment>
<dbReference type="Pfam" id="PF00988">
    <property type="entry name" value="CPSase_sm_chain"/>
    <property type="match status" value="1"/>
</dbReference>
<evidence type="ECO:0000256" key="4">
    <source>
        <dbReference type="ARBA" id="ARBA00022598"/>
    </source>
</evidence>
<comment type="pathway">
    <text evidence="2 11">Amino-acid biosynthesis; L-arginine biosynthesis; carbamoyl phosphate from bicarbonate: step 1/1.</text>
</comment>
<feature type="binding site" evidence="11">
    <location>
        <position position="219"/>
    </location>
    <ligand>
        <name>L-glutamine</name>
        <dbReference type="ChEBI" id="CHEBI:58359"/>
    </ligand>
</feature>
<feature type="active site" evidence="11">
    <location>
        <position position="331"/>
    </location>
</feature>
<comment type="caution">
    <text evidence="13">The sequence shown here is derived from an EMBL/GenBank/DDBJ whole genome shotgun (WGS) entry which is preliminary data.</text>
</comment>
<dbReference type="UniPathway" id="UPA00070">
    <property type="reaction ID" value="UER00115"/>
</dbReference>
<evidence type="ECO:0000256" key="11">
    <source>
        <dbReference type="HAMAP-Rule" id="MF_01209"/>
    </source>
</evidence>
<comment type="catalytic activity">
    <reaction evidence="9 11">
        <text>hydrogencarbonate + L-glutamine + 2 ATP + H2O = carbamoyl phosphate + L-glutamate + 2 ADP + phosphate + 2 H(+)</text>
        <dbReference type="Rhea" id="RHEA:18633"/>
        <dbReference type="ChEBI" id="CHEBI:15377"/>
        <dbReference type="ChEBI" id="CHEBI:15378"/>
        <dbReference type="ChEBI" id="CHEBI:17544"/>
        <dbReference type="ChEBI" id="CHEBI:29985"/>
        <dbReference type="ChEBI" id="CHEBI:30616"/>
        <dbReference type="ChEBI" id="CHEBI:43474"/>
        <dbReference type="ChEBI" id="CHEBI:58228"/>
        <dbReference type="ChEBI" id="CHEBI:58359"/>
        <dbReference type="ChEBI" id="CHEBI:456216"/>
        <dbReference type="EC" id="6.3.5.5"/>
    </reaction>
</comment>
<evidence type="ECO:0000256" key="5">
    <source>
        <dbReference type="ARBA" id="ARBA00022741"/>
    </source>
</evidence>
<evidence type="ECO:0000256" key="6">
    <source>
        <dbReference type="ARBA" id="ARBA00022840"/>
    </source>
</evidence>
<keyword evidence="5 11" id="KW-0547">Nucleotide-binding</keyword>
<dbReference type="SUPFAM" id="SSF52021">
    <property type="entry name" value="Carbamoyl phosphate synthetase, small subunit N-terminal domain"/>
    <property type="match status" value="1"/>
</dbReference>
<keyword evidence="8 11" id="KW-0665">Pyrimidine biosynthesis</keyword>
<sequence>MKKQLILEDGTTFTGEAFGAHSDISGEVVFNTGMTGYQEILSDPSYCDQMVVLTYPLIGNYGVNREDFESIHPALSALIVKEYADIPSHWRSTSSLDEMLAEREIPGLSGVDTRKLTRLIRKYGTMKGTIRPVEANVEEEAAELSSAHFRRDQVARVSTADAYHAPGQGPRIVLIDYGTKHGLIRQLIQRGADVYVVSYNTPPEDILKLQPDGVMLSNGPGDPADIPEALPTLTALLKAIPVFGICLGHQLICRALGAKTEKLPYGHRGSNHPVKDLQTGEVAITAQNHGYTVNEASLAATGLVVTHRAVNDQTVEGTAHESLPVFSVQYHPEAAPGPDDANPLFDRFFKMIETTKSHV</sequence>
<dbReference type="InterPro" id="IPR017926">
    <property type="entry name" value="GATASE"/>
</dbReference>
<keyword evidence="4 11" id="KW-0436">Ligase</keyword>
<dbReference type="InterPro" id="IPR036480">
    <property type="entry name" value="CarbP_synth_ssu_N_sf"/>
</dbReference>
<dbReference type="UniPathway" id="UPA00068">
    <property type="reaction ID" value="UER00171"/>
</dbReference>
<keyword evidence="11" id="KW-0055">Arginine biosynthesis</keyword>
<comment type="subunit">
    <text evidence="11">Composed of two chains; the small (or glutamine) chain promotes the hydrolysis of glutamine to ammonia, which is used by the large (or ammonia) chain to synthesize carbamoyl phosphate. Tetramer of heterodimers (alpha,beta)4.</text>
</comment>
<dbReference type="OrthoDB" id="9804328at2"/>
<evidence type="ECO:0000256" key="7">
    <source>
        <dbReference type="ARBA" id="ARBA00022962"/>
    </source>
</evidence>
<accession>A0A2P8HWZ8</accession>
<dbReference type="GO" id="GO:0005524">
    <property type="term" value="F:ATP binding"/>
    <property type="evidence" value="ECO:0007669"/>
    <property type="project" value="UniProtKB-UniRule"/>
</dbReference>
<evidence type="ECO:0000256" key="1">
    <source>
        <dbReference type="ARBA" id="ARBA00004812"/>
    </source>
</evidence>
<keyword evidence="6 11" id="KW-0067">ATP-binding</keyword>
<dbReference type="RefSeq" id="WP_106587475.1">
    <property type="nucleotide sequence ID" value="NZ_PYAV01000002.1"/>
</dbReference>
<dbReference type="Gene3D" id="3.40.50.880">
    <property type="match status" value="1"/>
</dbReference>
<evidence type="ECO:0000256" key="3">
    <source>
        <dbReference type="ARBA" id="ARBA00007800"/>
    </source>
</evidence>
<feature type="binding site" evidence="11">
    <location>
        <position position="288"/>
    </location>
    <ligand>
        <name>L-glutamine</name>
        <dbReference type="ChEBI" id="CHEBI:58359"/>
    </ligand>
</feature>
<dbReference type="Pfam" id="PF00117">
    <property type="entry name" value="GATase"/>
    <property type="match status" value="1"/>
</dbReference>
<dbReference type="InterPro" id="IPR050472">
    <property type="entry name" value="Anth_synth/Amidotransfase"/>
</dbReference>
<comment type="function">
    <text evidence="11">Small subunit of the glutamine-dependent carbamoyl phosphate synthetase (CPSase). CPSase catalyzes the formation of carbamoyl phosphate from the ammonia moiety of glutamine, carbonate, and phosphate donated by ATP, constituting the first step of 2 biosynthetic pathways, one leading to arginine and/or urea and the other to pyrimidine nucleotides. The small subunit (glutamine amidotransferase) binds and cleaves glutamine to supply the large subunit with the substrate ammonia.</text>
</comment>
<dbReference type="PANTHER" id="PTHR43418">
    <property type="entry name" value="MULTIFUNCTIONAL TRYPTOPHAN BIOSYNTHESIS PROTEIN-RELATED"/>
    <property type="match status" value="1"/>
</dbReference>
<dbReference type="PRINTS" id="PR00097">
    <property type="entry name" value="ANTSNTHASEII"/>
</dbReference>
<dbReference type="InterPro" id="IPR002474">
    <property type="entry name" value="CarbamoylP_synth_ssu_N"/>
</dbReference>